<evidence type="ECO:0000256" key="1">
    <source>
        <dbReference type="SAM" id="MobiDB-lite"/>
    </source>
</evidence>
<dbReference type="Proteomes" id="UP000799429">
    <property type="component" value="Unassembled WGS sequence"/>
</dbReference>
<dbReference type="OrthoDB" id="2248459at2759"/>
<evidence type="ECO:0000259" key="2">
    <source>
        <dbReference type="SMART" id="SM00128"/>
    </source>
</evidence>
<feature type="compositionally biased region" description="Low complexity" evidence="1">
    <location>
        <begin position="135"/>
        <end position="152"/>
    </location>
</feature>
<dbReference type="InterPro" id="IPR000300">
    <property type="entry name" value="IPPc"/>
</dbReference>
<dbReference type="SMART" id="SM00128">
    <property type="entry name" value="IPPc"/>
    <property type="match status" value="1"/>
</dbReference>
<comment type="caution">
    <text evidence="3">The sequence shown here is derived from an EMBL/GenBank/DDBJ whole genome shotgun (WGS) entry which is preliminary data.</text>
</comment>
<dbReference type="GO" id="GO:0004439">
    <property type="term" value="F:phosphatidylinositol-4,5-bisphosphate 5-phosphatase activity"/>
    <property type="evidence" value="ECO:0007669"/>
    <property type="project" value="TreeGrafter"/>
</dbReference>
<feature type="compositionally biased region" description="Pro residues" evidence="1">
    <location>
        <begin position="94"/>
        <end position="104"/>
    </location>
</feature>
<dbReference type="PANTHER" id="PTHR11200">
    <property type="entry name" value="INOSITOL 5-PHOSPHATASE"/>
    <property type="match status" value="1"/>
</dbReference>
<reference evidence="3" key="1">
    <citation type="journal article" date="2020" name="Stud. Mycol.">
        <title>101 Dothideomycetes genomes: a test case for predicting lifestyles and emergence of pathogens.</title>
        <authorList>
            <person name="Haridas S."/>
            <person name="Albert R."/>
            <person name="Binder M."/>
            <person name="Bloem J."/>
            <person name="Labutti K."/>
            <person name="Salamov A."/>
            <person name="Andreopoulos B."/>
            <person name="Baker S."/>
            <person name="Barry K."/>
            <person name="Bills G."/>
            <person name="Bluhm B."/>
            <person name="Cannon C."/>
            <person name="Castanera R."/>
            <person name="Culley D."/>
            <person name="Daum C."/>
            <person name="Ezra D."/>
            <person name="Gonzalez J."/>
            <person name="Henrissat B."/>
            <person name="Kuo A."/>
            <person name="Liang C."/>
            <person name="Lipzen A."/>
            <person name="Lutzoni F."/>
            <person name="Magnuson J."/>
            <person name="Mondo S."/>
            <person name="Nolan M."/>
            <person name="Ohm R."/>
            <person name="Pangilinan J."/>
            <person name="Park H.-J."/>
            <person name="Ramirez L."/>
            <person name="Alfaro M."/>
            <person name="Sun H."/>
            <person name="Tritt A."/>
            <person name="Yoshinaga Y."/>
            <person name="Zwiers L.-H."/>
            <person name="Turgeon B."/>
            <person name="Goodwin S."/>
            <person name="Spatafora J."/>
            <person name="Crous P."/>
            <person name="Grigoriev I."/>
        </authorList>
    </citation>
    <scope>NUCLEOTIDE SEQUENCE</scope>
    <source>
        <strain evidence="3">CBS 101060</strain>
    </source>
</reference>
<organism evidence="3 4">
    <name type="scientific">Patellaria atrata CBS 101060</name>
    <dbReference type="NCBI Taxonomy" id="1346257"/>
    <lineage>
        <taxon>Eukaryota</taxon>
        <taxon>Fungi</taxon>
        <taxon>Dikarya</taxon>
        <taxon>Ascomycota</taxon>
        <taxon>Pezizomycotina</taxon>
        <taxon>Dothideomycetes</taxon>
        <taxon>Dothideomycetes incertae sedis</taxon>
        <taxon>Patellariales</taxon>
        <taxon>Patellariaceae</taxon>
        <taxon>Patellaria</taxon>
    </lineage>
</organism>
<accession>A0A9P4SEE4</accession>
<dbReference type="SUPFAM" id="SSF50978">
    <property type="entry name" value="WD40 repeat-like"/>
    <property type="match status" value="1"/>
</dbReference>
<feature type="compositionally biased region" description="Polar residues" evidence="1">
    <location>
        <begin position="153"/>
        <end position="162"/>
    </location>
</feature>
<dbReference type="InterPro" id="IPR015943">
    <property type="entry name" value="WD40/YVTN_repeat-like_dom_sf"/>
</dbReference>
<dbReference type="InterPro" id="IPR036691">
    <property type="entry name" value="Endo/exonu/phosph_ase_sf"/>
</dbReference>
<name>A0A9P4SEE4_9PEZI</name>
<dbReference type="FunFam" id="3.60.10.10:FF:000036">
    <property type="entry name" value="Inositol polyphosphate phosphatase, putative"/>
    <property type="match status" value="1"/>
</dbReference>
<dbReference type="SUPFAM" id="SSF56219">
    <property type="entry name" value="DNase I-like"/>
    <property type="match status" value="1"/>
</dbReference>
<evidence type="ECO:0000313" key="4">
    <source>
        <dbReference type="Proteomes" id="UP000799429"/>
    </source>
</evidence>
<dbReference type="PANTHER" id="PTHR11200:SF240">
    <property type="entry name" value="INOSITOL POLYPHOSPHATE 5-PHOSPHATASE C9G1.10C-RELATED"/>
    <property type="match status" value="1"/>
</dbReference>
<protein>
    <submittedName>
        <fullName evidence="3">DNase I-like protein</fullName>
    </submittedName>
</protein>
<sequence>MKPTPPSIHDQLKPKPITTANLKQESYFAPPPVHHSVAEKRNEQSSYFPANDVQFPPPPKQIASLRSMDSSDLPSDRPGLPPRRDAPVGGVRPPKQPPDPPPPRRSMDVVRPMIPASEPTSKMMPPPRRTQTLNAQVSAASSPVLSSAKSYSRVSSEMSQEPYQREPTNWDENDSDDEEPPSDKSVPALTDYPDSSQANRRPPLFKAKLHEIATKYDTKLFAVCGEYVCTSGFVTRVWSLLTGELLMSSSHGDTVKVTAIAFRPARDVSEEGNRIWLGTNLGEIHEIDIPTQSTIVTRGNAHTRREILKIYRHASEMWSLDDEGKLLVWPPDETGSPNLQVAPYTSRVPRGHTFSIVAGGKLWIATGKEIRIFQRSGESQIFFPVLEKSLVQPNVGDVTSGAIISSQSDRIYFGHTDGKVTIYSRKDYTCLGVTNVSLYKISSLVGAGDYLWAAYNTGMMYVYDTSSVPWKVKKDWRAHEVTIAGLVADRSSIWKLDRFQVLSLGTDNYIRIWDGMLKEDWLEDDMQNHDADFCSFREVTALVMTWNAGASKPTSLRNDERDANFFRDLLKSQEPPDLLVFGFQELVDLEDKKVTAKSFFKSSKKKDALEQEHMSHQYRNWRDHLMRCIDDYMPNSQYTLLRAANLVGLFSCIFVKSSERTKIRDVNAAEVKLGMGGLHGNKGALMVRFILDDSSICFINCHLAAGQTQTVHRNNDIASIMESTVFPPQVDSSLRSDIFVSGGDGSMILDHEICILNGDLNYRIDAMPRNTVINAVRENNLGKLLERDQLLLSRKRNPGFRLRAFQEREITFAPTYKYDVGTDRYDTSEKKRSPAWCDRLLYRGIGRIRQLDYRRHEVRVSDHRPVTGRFLIRVKTISEKHRYAAREACEQRFEELQQRIASDIKLDYLINVFGIVPKEAQKLLSQ</sequence>
<gene>
    <name evidence="3" type="ORF">M501DRAFT_533733</name>
</gene>
<dbReference type="Gene3D" id="2.130.10.10">
    <property type="entry name" value="YVTN repeat-like/Quinoprotein amine dehydrogenase"/>
    <property type="match status" value="1"/>
</dbReference>
<feature type="region of interest" description="Disordered" evidence="1">
    <location>
        <begin position="1"/>
        <end position="202"/>
    </location>
</feature>
<dbReference type="InterPro" id="IPR036322">
    <property type="entry name" value="WD40_repeat_dom_sf"/>
</dbReference>
<dbReference type="AlphaFoldDB" id="A0A9P4SEE4"/>
<dbReference type="Gene3D" id="3.60.10.10">
    <property type="entry name" value="Endonuclease/exonuclease/phosphatase"/>
    <property type="match status" value="1"/>
</dbReference>
<keyword evidence="4" id="KW-1185">Reference proteome</keyword>
<feature type="domain" description="Inositol polyphosphate-related phosphatase" evidence="2">
    <location>
        <begin position="537"/>
        <end position="878"/>
    </location>
</feature>
<evidence type="ECO:0000313" key="3">
    <source>
        <dbReference type="EMBL" id="KAF2841261.1"/>
    </source>
</evidence>
<feature type="compositionally biased region" description="Acidic residues" evidence="1">
    <location>
        <begin position="169"/>
        <end position="180"/>
    </location>
</feature>
<dbReference type="InterPro" id="IPR046985">
    <property type="entry name" value="IP5"/>
</dbReference>
<proteinExistence type="predicted"/>
<dbReference type="GO" id="GO:0046856">
    <property type="term" value="P:phosphatidylinositol dephosphorylation"/>
    <property type="evidence" value="ECO:0007669"/>
    <property type="project" value="InterPro"/>
</dbReference>
<dbReference type="EMBL" id="MU006091">
    <property type="protein sequence ID" value="KAF2841261.1"/>
    <property type="molecule type" value="Genomic_DNA"/>
</dbReference>
<dbReference type="Pfam" id="PF22669">
    <property type="entry name" value="Exo_endo_phos2"/>
    <property type="match status" value="1"/>
</dbReference>